<accession>A0AAD5UIK8</accession>
<gene>
    <name evidence="5" type="ORF">HK103_003604</name>
</gene>
<proteinExistence type="predicted"/>
<dbReference type="Proteomes" id="UP001210925">
    <property type="component" value="Unassembled WGS sequence"/>
</dbReference>
<evidence type="ECO:0000313" key="6">
    <source>
        <dbReference type="Proteomes" id="UP001210925"/>
    </source>
</evidence>
<dbReference type="GO" id="GO:0005634">
    <property type="term" value="C:nucleus"/>
    <property type="evidence" value="ECO:0007669"/>
    <property type="project" value="TreeGrafter"/>
</dbReference>
<dbReference type="EMBL" id="JADGKB010000027">
    <property type="protein sequence ID" value="KAJ3258482.1"/>
    <property type="molecule type" value="Genomic_DNA"/>
</dbReference>
<feature type="domain" description="RRM" evidence="4">
    <location>
        <begin position="90"/>
        <end position="167"/>
    </location>
</feature>
<feature type="domain" description="RRM" evidence="4">
    <location>
        <begin position="278"/>
        <end position="348"/>
    </location>
</feature>
<evidence type="ECO:0000259" key="4">
    <source>
        <dbReference type="PROSITE" id="PS50102"/>
    </source>
</evidence>
<name>A0AAD5UIK8_9FUNG</name>
<evidence type="ECO:0000313" key="5">
    <source>
        <dbReference type="EMBL" id="KAJ3258482.1"/>
    </source>
</evidence>
<dbReference type="Pfam" id="PF00076">
    <property type="entry name" value="RRM_1"/>
    <property type="match status" value="4"/>
</dbReference>
<evidence type="ECO:0000256" key="2">
    <source>
        <dbReference type="PROSITE-ProRule" id="PRU00176"/>
    </source>
</evidence>
<dbReference type="PROSITE" id="PS50102">
    <property type="entry name" value="RRM"/>
    <property type="match status" value="4"/>
</dbReference>
<sequence>MAAQLYVGNLPFSATWQDLKELFRQVAVVDRANIAQKNGRSKGFGTVTFKSQEDALAVIEAFNGYEYEGRRLEVRFDKAPHKKSSESNEAPLYVGNLDWSVQWQDLKDLFKEAGRVVHCEIPSDPQGRSKGFGIVVMASNLDAEKAKDMFDGYVFCNRELQVRADRNESKKEHKKEFGSKPHETGSNRLYIGNLPISTQWQDLKDLFKSVGTVIRSNVIQDKEGRSASGQIVMATAAEAELGIQRLNGVEFQGSIITVKLDDVSEKNTGVSAGATIYLPFSARWQDLKDIFRDGFNPIHAVVAMESATKSKGYGMVKFGTLEEAERAIAVYNGAVLSGRTLAVRMDKYSSGNEE</sequence>
<dbReference type="InterPro" id="IPR050502">
    <property type="entry name" value="Euk_RNA-bind_prot"/>
</dbReference>
<dbReference type="CDD" id="cd00590">
    <property type="entry name" value="RRM_SF"/>
    <property type="match status" value="1"/>
</dbReference>
<feature type="domain" description="RRM" evidence="4">
    <location>
        <begin position="3"/>
        <end position="79"/>
    </location>
</feature>
<dbReference type="InterPro" id="IPR012677">
    <property type="entry name" value="Nucleotide-bd_a/b_plait_sf"/>
</dbReference>
<protein>
    <recommendedName>
        <fullName evidence="4">RRM domain-containing protein</fullName>
    </recommendedName>
</protein>
<dbReference type="GO" id="GO:0003729">
    <property type="term" value="F:mRNA binding"/>
    <property type="evidence" value="ECO:0007669"/>
    <property type="project" value="TreeGrafter"/>
</dbReference>
<evidence type="ECO:0000256" key="3">
    <source>
        <dbReference type="SAM" id="MobiDB-lite"/>
    </source>
</evidence>
<feature type="domain" description="RRM" evidence="4">
    <location>
        <begin position="187"/>
        <end position="263"/>
    </location>
</feature>
<dbReference type="InterPro" id="IPR000504">
    <property type="entry name" value="RRM_dom"/>
</dbReference>
<dbReference type="PANTHER" id="PTHR48025:SF1">
    <property type="entry name" value="RRM DOMAIN-CONTAINING PROTEIN"/>
    <property type="match status" value="1"/>
</dbReference>
<keyword evidence="6" id="KW-1185">Reference proteome</keyword>
<feature type="region of interest" description="Disordered" evidence="3">
    <location>
        <begin position="165"/>
        <end position="184"/>
    </location>
</feature>
<keyword evidence="1 2" id="KW-0694">RNA-binding</keyword>
<dbReference type="SUPFAM" id="SSF54928">
    <property type="entry name" value="RNA-binding domain, RBD"/>
    <property type="match status" value="3"/>
</dbReference>
<evidence type="ECO:0000256" key="1">
    <source>
        <dbReference type="ARBA" id="ARBA00022884"/>
    </source>
</evidence>
<dbReference type="AlphaFoldDB" id="A0AAD5UIK8"/>
<reference evidence="5" key="1">
    <citation type="submission" date="2020-05" db="EMBL/GenBank/DDBJ databases">
        <title>Phylogenomic resolution of chytrid fungi.</title>
        <authorList>
            <person name="Stajich J.E."/>
            <person name="Amses K."/>
            <person name="Simmons R."/>
            <person name="Seto K."/>
            <person name="Myers J."/>
            <person name="Bonds A."/>
            <person name="Quandt C.A."/>
            <person name="Barry K."/>
            <person name="Liu P."/>
            <person name="Grigoriev I."/>
            <person name="Longcore J.E."/>
            <person name="James T.Y."/>
        </authorList>
    </citation>
    <scope>NUCLEOTIDE SEQUENCE</scope>
    <source>
        <strain evidence="5">PLAUS21</strain>
    </source>
</reference>
<organism evidence="5 6">
    <name type="scientific">Boothiomyces macroporosus</name>
    <dbReference type="NCBI Taxonomy" id="261099"/>
    <lineage>
        <taxon>Eukaryota</taxon>
        <taxon>Fungi</taxon>
        <taxon>Fungi incertae sedis</taxon>
        <taxon>Chytridiomycota</taxon>
        <taxon>Chytridiomycota incertae sedis</taxon>
        <taxon>Chytridiomycetes</taxon>
        <taxon>Rhizophydiales</taxon>
        <taxon>Terramycetaceae</taxon>
        <taxon>Boothiomyces</taxon>
    </lineage>
</organism>
<comment type="caution">
    <text evidence="5">The sequence shown here is derived from an EMBL/GenBank/DDBJ whole genome shotgun (WGS) entry which is preliminary data.</text>
</comment>
<dbReference type="InterPro" id="IPR035979">
    <property type="entry name" value="RBD_domain_sf"/>
</dbReference>
<dbReference type="Gene3D" id="3.30.70.330">
    <property type="match status" value="4"/>
</dbReference>
<dbReference type="PANTHER" id="PTHR48025">
    <property type="entry name" value="OS02G0815200 PROTEIN"/>
    <property type="match status" value="1"/>
</dbReference>
<dbReference type="SMART" id="SM00360">
    <property type="entry name" value="RRM"/>
    <property type="match status" value="4"/>
</dbReference>